<organism evidence="1 2">
    <name type="scientific">Paenibacillus rigui</name>
    <dbReference type="NCBI Taxonomy" id="554312"/>
    <lineage>
        <taxon>Bacteria</taxon>
        <taxon>Bacillati</taxon>
        <taxon>Bacillota</taxon>
        <taxon>Bacilli</taxon>
        <taxon>Bacillales</taxon>
        <taxon>Paenibacillaceae</taxon>
        <taxon>Paenibacillus</taxon>
    </lineage>
</organism>
<proteinExistence type="predicted"/>
<protein>
    <submittedName>
        <fullName evidence="1">Uncharacterized protein</fullName>
    </submittedName>
</protein>
<gene>
    <name evidence="1" type="ORF">CF651_22960</name>
</gene>
<dbReference type="EMBL" id="NMQW01000036">
    <property type="protein sequence ID" value="OXM83975.1"/>
    <property type="molecule type" value="Genomic_DNA"/>
</dbReference>
<evidence type="ECO:0000313" key="2">
    <source>
        <dbReference type="Proteomes" id="UP000215509"/>
    </source>
</evidence>
<accession>A0A229UKZ4</accession>
<name>A0A229UKZ4_9BACL</name>
<keyword evidence="2" id="KW-1185">Reference proteome</keyword>
<dbReference type="Proteomes" id="UP000215509">
    <property type="component" value="Unassembled WGS sequence"/>
</dbReference>
<sequence length="92" mass="10965">MVVYDPEISYQGTVITFKSHPFVQSPIERDLIDLETTILKIEQHETTVYVKGYNRNVIIVHLGWGEKTKVLHEYSHEIPTWMKDDFNRFLRE</sequence>
<comment type="caution">
    <text evidence="1">The sequence shown here is derived from an EMBL/GenBank/DDBJ whole genome shotgun (WGS) entry which is preliminary data.</text>
</comment>
<reference evidence="1 2" key="1">
    <citation type="submission" date="2017-07" db="EMBL/GenBank/DDBJ databases">
        <title>Genome sequencing and assembly of Paenibacillus rigui.</title>
        <authorList>
            <person name="Mayilraj S."/>
        </authorList>
    </citation>
    <scope>NUCLEOTIDE SEQUENCE [LARGE SCALE GENOMIC DNA]</scope>
    <source>
        <strain evidence="1 2">JCM 16352</strain>
    </source>
</reference>
<dbReference type="AlphaFoldDB" id="A0A229UKZ4"/>
<evidence type="ECO:0000313" key="1">
    <source>
        <dbReference type="EMBL" id="OXM83975.1"/>
    </source>
</evidence>